<gene>
    <name evidence="2" type="ORF">C1I98_08960</name>
</gene>
<organism evidence="2 3">
    <name type="scientific">Spongiactinospora gelatinilytica</name>
    <dbReference type="NCBI Taxonomy" id="2666298"/>
    <lineage>
        <taxon>Bacteria</taxon>
        <taxon>Bacillati</taxon>
        <taxon>Actinomycetota</taxon>
        <taxon>Actinomycetes</taxon>
        <taxon>Streptosporangiales</taxon>
        <taxon>Streptosporangiaceae</taxon>
        <taxon>Spongiactinospora</taxon>
    </lineage>
</organism>
<sequence length="85" mass="8913">MSALLNETGEPGLAREPAGLAAAVRVSGPTQTSVRRSSGKILRMYGGMGSLQDIVLQNAAGVLPENAEFDRLRRALFALARSGLC</sequence>
<evidence type="ECO:0000313" key="3">
    <source>
        <dbReference type="Proteomes" id="UP000248544"/>
    </source>
</evidence>
<proteinExistence type="predicted"/>
<dbReference type="AlphaFoldDB" id="A0A2W2HI41"/>
<dbReference type="Pfam" id="PF22294">
    <property type="entry name" value="DUF6966"/>
    <property type="match status" value="1"/>
</dbReference>
<comment type="caution">
    <text evidence="2">The sequence shown here is derived from an EMBL/GenBank/DDBJ whole genome shotgun (WGS) entry which is preliminary data.</text>
</comment>
<reference evidence="2 3" key="1">
    <citation type="submission" date="2018-01" db="EMBL/GenBank/DDBJ databases">
        <title>Draft genome sequence of Sphaerisporangium sp. 7K107.</title>
        <authorList>
            <person name="Sahin N."/>
            <person name="Saygin H."/>
            <person name="Ay H."/>
        </authorList>
    </citation>
    <scope>NUCLEOTIDE SEQUENCE [LARGE SCALE GENOMIC DNA]</scope>
    <source>
        <strain evidence="2 3">7K107</strain>
    </source>
</reference>
<dbReference type="RefSeq" id="WP_111166614.1">
    <property type="nucleotide sequence ID" value="NZ_POUA01000047.1"/>
</dbReference>
<dbReference type="InterPro" id="IPR054239">
    <property type="entry name" value="DUF6966"/>
</dbReference>
<dbReference type="EMBL" id="POUA01000047">
    <property type="protein sequence ID" value="PZG51345.1"/>
    <property type="molecule type" value="Genomic_DNA"/>
</dbReference>
<accession>A0A2W2HI41</accession>
<dbReference type="Proteomes" id="UP000248544">
    <property type="component" value="Unassembled WGS sequence"/>
</dbReference>
<name>A0A2W2HI41_9ACTN</name>
<evidence type="ECO:0000313" key="2">
    <source>
        <dbReference type="EMBL" id="PZG51345.1"/>
    </source>
</evidence>
<keyword evidence="3" id="KW-1185">Reference proteome</keyword>
<protein>
    <recommendedName>
        <fullName evidence="1">DUF6966 domain-containing protein</fullName>
    </recommendedName>
</protein>
<feature type="domain" description="DUF6966" evidence="1">
    <location>
        <begin position="35"/>
        <end position="62"/>
    </location>
</feature>
<evidence type="ECO:0000259" key="1">
    <source>
        <dbReference type="Pfam" id="PF22294"/>
    </source>
</evidence>